<feature type="domain" description="Sulfatase N-terminal" evidence="5">
    <location>
        <begin position="44"/>
        <end position="468"/>
    </location>
</feature>
<evidence type="ECO:0000313" key="7">
    <source>
        <dbReference type="Proteomes" id="UP001183817"/>
    </source>
</evidence>
<keyword evidence="7" id="KW-1185">Reference proteome</keyword>
<keyword evidence="3 6" id="KW-0378">Hydrolase</keyword>
<evidence type="ECO:0000256" key="4">
    <source>
        <dbReference type="ARBA" id="ARBA00022837"/>
    </source>
</evidence>
<dbReference type="Gene3D" id="3.30.1120.10">
    <property type="match status" value="1"/>
</dbReference>
<evidence type="ECO:0000259" key="5">
    <source>
        <dbReference type="Pfam" id="PF00884"/>
    </source>
</evidence>
<reference evidence="6 7" key="1">
    <citation type="submission" date="2023-07" db="EMBL/GenBank/DDBJ databases">
        <title>Sequencing the genomes of 1000 actinobacteria strains.</title>
        <authorList>
            <person name="Klenk H.-P."/>
        </authorList>
    </citation>
    <scope>NUCLEOTIDE SEQUENCE [LARGE SCALE GENOMIC DNA]</scope>
    <source>
        <strain evidence="6 7">DSM 20167</strain>
    </source>
</reference>
<dbReference type="RefSeq" id="WP_310290728.1">
    <property type="nucleotide sequence ID" value="NZ_BAAAWO010000001.1"/>
</dbReference>
<dbReference type="CDD" id="cd16025">
    <property type="entry name" value="PAS_like"/>
    <property type="match status" value="1"/>
</dbReference>
<evidence type="ECO:0000256" key="3">
    <source>
        <dbReference type="ARBA" id="ARBA00022801"/>
    </source>
</evidence>
<dbReference type="Proteomes" id="UP001183817">
    <property type="component" value="Unassembled WGS sequence"/>
</dbReference>
<keyword evidence="2" id="KW-0479">Metal-binding</keyword>
<evidence type="ECO:0000256" key="2">
    <source>
        <dbReference type="ARBA" id="ARBA00022723"/>
    </source>
</evidence>
<proteinExistence type="inferred from homology"/>
<accession>A0ABU2BJA7</accession>
<dbReference type="PANTHER" id="PTHR42693:SF33">
    <property type="entry name" value="ARYLSULFATASE"/>
    <property type="match status" value="1"/>
</dbReference>
<dbReference type="Gene3D" id="3.40.720.10">
    <property type="entry name" value="Alkaline Phosphatase, subunit A"/>
    <property type="match status" value="1"/>
</dbReference>
<dbReference type="InterPro" id="IPR000917">
    <property type="entry name" value="Sulfatase_N"/>
</dbReference>
<dbReference type="EC" id="3.1.6.1" evidence="6"/>
<dbReference type="PROSITE" id="PS00523">
    <property type="entry name" value="SULFATASE_1"/>
    <property type="match status" value="1"/>
</dbReference>
<dbReference type="Pfam" id="PF00884">
    <property type="entry name" value="Sulfatase"/>
    <property type="match status" value="1"/>
</dbReference>
<dbReference type="GO" id="GO:0004065">
    <property type="term" value="F:arylsulfatase activity"/>
    <property type="evidence" value="ECO:0007669"/>
    <property type="project" value="UniProtKB-EC"/>
</dbReference>
<sequence length="778" mass="85616">MSAQINSGPFPVRGYGSFTGEVSEKASDSVPAWKPPVRAPRGAPNVIVMLMDDMGYSDISPFGGEIDTPTLAEIAEDGFRLGNYQTPPMCAPARAALLTGMNPHRAGFAYVPHMDPGFPNTAMELPADAPTLAENFRAGGYATFMVGKWHLTVESKMHDGAAKDSWPLARGFERYYGCMDGFTSLFHPHRIISDNSQVVIDEYPADYYLTDDLTDKALGMIGELRANDPAKPFFLYFAHQAVHGPLQAKAADLEKYRGRYESGWDHIRSARFARQIAAGLFPEGTACAPRNTEPGAEVVPWDELEAEQRQLFARYMEAYAAAVDNVDQNLKRITDHLKATGEYENTIIVFTSDNGATAEGGDTGTRSYFSRFGAPRFGLPEDWDADVARDPELIGGPRAYVHYPRGWAYASNTPFRLYKMHTYGGGTRVPMLLSWPAGLPKAAGDDGIRHQYAYATDVGATLLTLAGVSPLQQRHGVPAQETDGIPFDRWLREPTLDSAHTEQYTELNGRRALLDGNWKAVAPEPNGPGWEQGTWELYELAADPTETIDVAAAHPQKVRELAERWRAAAWHNQVFPLNDDGSFNRNRPATELLLEAPVTLYPGAPTLERFRSAKLIRLRSFTVDVAIDHGPGAAGVLVAHGDQGGGYVLYTEDGNLTLAYNQYGKMLCIGAPLEPGSHLVTLDFIARPGIKWDVRLLVDGVETARLENLLQLTGMAPFAGISVGLDRGGPVDWELSRRHGAFRYSGTLHRVHYTPGAKADYNPEQVLELDREMARVFE</sequence>
<organism evidence="6 7">
    <name type="scientific">Paeniglutamicibacter sulfureus</name>
    <dbReference type="NCBI Taxonomy" id="43666"/>
    <lineage>
        <taxon>Bacteria</taxon>
        <taxon>Bacillati</taxon>
        <taxon>Actinomycetota</taxon>
        <taxon>Actinomycetes</taxon>
        <taxon>Micrococcales</taxon>
        <taxon>Micrococcaceae</taxon>
        <taxon>Paeniglutamicibacter</taxon>
    </lineage>
</organism>
<comment type="caution">
    <text evidence="6">The sequence shown here is derived from an EMBL/GenBank/DDBJ whole genome shotgun (WGS) entry which is preliminary data.</text>
</comment>
<dbReference type="EMBL" id="JAVDYI010000001">
    <property type="protein sequence ID" value="MDR7358733.1"/>
    <property type="molecule type" value="Genomic_DNA"/>
</dbReference>
<dbReference type="PROSITE" id="PS00149">
    <property type="entry name" value="SULFATASE_2"/>
    <property type="match status" value="1"/>
</dbReference>
<dbReference type="PANTHER" id="PTHR42693">
    <property type="entry name" value="ARYLSULFATASE FAMILY MEMBER"/>
    <property type="match status" value="1"/>
</dbReference>
<dbReference type="InterPro" id="IPR024607">
    <property type="entry name" value="Sulfatase_CS"/>
</dbReference>
<protein>
    <submittedName>
        <fullName evidence="6">Arylsulfatase</fullName>
        <ecNumber evidence="6">3.1.6.1</ecNumber>
    </submittedName>
</protein>
<evidence type="ECO:0000256" key="1">
    <source>
        <dbReference type="ARBA" id="ARBA00008779"/>
    </source>
</evidence>
<dbReference type="InterPro" id="IPR017850">
    <property type="entry name" value="Alkaline_phosphatase_core_sf"/>
</dbReference>
<comment type="similarity">
    <text evidence="1">Belongs to the sulfatase family.</text>
</comment>
<gene>
    <name evidence="6" type="ORF">J2S64_002424</name>
</gene>
<evidence type="ECO:0000313" key="6">
    <source>
        <dbReference type="EMBL" id="MDR7358733.1"/>
    </source>
</evidence>
<keyword evidence="4" id="KW-0106">Calcium</keyword>
<dbReference type="SUPFAM" id="SSF53649">
    <property type="entry name" value="Alkaline phosphatase-like"/>
    <property type="match status" value="1"/>
</dbReference>
<dbReference type="InterPro" id="IPR050738">
    <property type="entry name" value="Sulfatase"/>
</dbReference>
<name>A0ABU2BJA7_9MICC</name>